<dbReference type="SUPFAM" id="SSF53448">
    <property type="entry name" value="Nucleotide-diphospho-sugar transferases"/>
    <property type="match status" value="1"/>
</dbReference>
<dbReference type="EMBL" id="AP014946">
    <property type="protein sequence ID" value="BAT57566.1"/>
    <property type="molecule type" value="Genomic_DNA"/>
</dbReference>
<evidence type="ECO:0000313" key="5">
    <source>
        <dbReference type="Proteomes" id="UP000236884"/>
    </source>
</evidence>
<feature type="transmembrane region" description="Helical" evidence="1">
    <location>
        <begin position="350"/>
        <end position="373"/>
    </location>
</feature>
<dbReference type="GO" id="GO:0099621">
    <property type="term" value="F:undecaprenyl-phosphate 4-deoxy-4-formamido-L-arabinose transferase activity"/>
    <property type="evidence" value="ECO:0007669"/>
    <property type="project" value="UniProtKB-EC"/>
</dbReference>
<dbReference type="Proteomes" id="UP000236884">
    <property type="component" value="Chromosome"/>
</dbReference>
<keyword evidence="1" id="KW-1133">Transmembrane helix</keyword>
<dbReference type="InterPro" id="IPR001173">
    <property type="entry name" value="Glyco_trans_2-like"/>
</dbReference>
<evidence type="ECO:0000313" key="4">
    <source>
        <dbReference type="EMBL" id="BAT57566.1"/>
    </source>
</evidence>
<feature type="domain" description="Low-salt glycan biosynthesis hexosyltransferase Agl6 C-terminal transmembrane region" evidence="3">
    <location>
        <begin position="278"/>
        <end position="370"/>
    </location>
</feature>
<evidence type="ECO:0000259" key="2">
    <source>
        <dbReference type="Pfam" id="PF00535"/>
    </source>
</evidence>
<dbReference type="PANTHER" id="PTHR48090:SF7">
    <property type="entry name" value="RFBJ PROTEIN"/>
    <property type="match status" value="1"/>
</dbReference>
<organism evidence="4 5">
    <name type="scientific">Variibacter gotjawalensis</name>
    <dbReference type="NCBI Taxonomy" id="1333996"/>
    <lineage>
        <taxon>Bacteria</taxon>
        <taxon>Pseudomonadati</taxon>
        <taxon>Pseudomonadota</taxon>
        <taxon>Alphaproteobacteria</taxon>
        <taxon>Hyphomicrobiales</taxon>
        <taxon>Nitrobacteraceae</taxon>
        <taxon>Variibacter</taxon>
    </lineage>
</organism>
<accession>A0A0S3PP55</accession>
<dbReference type="PANTHER" id="PTHR48090">
    <property type="entry name" value="UNDECAPRENYL-PHOSPHATE 4-DEOXY-4-FORMAMIDO-L-ARABINOSE TRANSFERASE-RELATED"/>
    <property type="match status" value="1"/>
</dbReference>
<keyword evidence="4" id="KW-0328">Glycosyltransferase</keyword>
<gene>
    <name evidence="4" type="primary">arnC</name>
    <name evidence="4" type="ORF">GJW-30_1_00072</name>
</gene>
<keyword evidence="1" id="KW-0812">Transmembrane</keyword>
<keyword evidence="5" id="KW-1185">Reference proteome</keyword>
<keyword evidence="1" id="KW-0472">Membrane</keyword>
<keyword evidence="4" id="KW-0808">Transferase</keyword>
<dbReference type="KEGG" id="vgo:GJW-30_1_00072"/>
<proteinExistence type="predicted"/>
<reference evidence="4 5" key="1">
    <citation type="submission" date="2015-08" db="EMBL/GenBank/DDBJ databases">
        <title>Investigation of the bacterial diversity of lava forest soil.</title>
        <authorList>
            <person name="Lee J.S."/>
        </authorList>
    </citation>
    <scope>NUCLEOTIDE SEQUENCE [LARGE SCALE GENOMIC DNA]</scope>
    <source>
        <strain evidence="4 5">GJW-30</strain>
    </source>
</reference>
<feature type="transmembrane region" description="Helical" evidence="1">
    <location>
        <begin position="309"/>
        <end position="330"/>
    </location>
</feature>
<evidence type="ECO:0000259" key="3">
    <source>
        <dbReference type="Pfam" id="PF26629"/>
    </source>
</evidence>
<dbReference type="InterPro" id="IPR029044">
    <property type="entry name" value="Nucleotide-diphossugar_trans"/>
</dbReference>
<name>A0A0S3PP55_9BRAD</name>
<dbReference type="AlphaFoldDB" id="A0A0S3PP55"/>
<dbReference type="Pfam" id="PF26629">
    <property type="entry name" value="GT2_TM_C"/>
    <property type="match status" value="1"/>
</dbReference>
<dbReference type="InterPro" id="IPR058718">
    <property type="entry name" value="Agl6_TM_C"/>
</dbReference>
<dbReference type="Gene3D" id="3.90.550.10">
    <property type="entry name" value="Spore Coat Polysaccharide Biosynthesis Protein SpsA, Chain A"/>
    <property type="match status" value="1"/>
</dbReference>
<protein>
    <submittedName>
        <fullName evidence="4">Undecaprenyl-phosphate 4-deoxy-4-formamido-L-arabinose transferase</fullName>
        <ecNumber evidence="4">2.4.2.53</ecNumber>
    </submittedName>
</protein>
<feature type="domain" description="Glycosyltransferase 2-like" evidence="2">
    <location>
        <begin position="1"/>
        <end position="155"/>
    </location>
</feature>
<dbReference type="EC" id="2.4.2.53" evidence="4"/>
<feature type="transmembrane region" description="Helical" evidence="1">
    <location>
        <begin position="259"/>
        <end position="289"/>
    </location>
</feature>
<dbReference type="InterPro" id="IPR050256">
    <property type="entry name" value="Glycosyltransferase_2"/>
</dbReference>
<dbReference type="CDD" id="cd04179">
    <property type="entry name" value="DPM_DPG-synthase_like"/>
    <property type="match status" value="1"/>
</dbReference>
<dbReference type="Pfam" id="PF00535">
    <property type="entry name" value="Glycos_transf_2"/>
    <property type="match status" value="1"/>
</dbReference>
<evidence type="ECO:0000256" key="1">
    <source>
        <dbReference type="SAM" id="Phobius"/>
    </source>
</evidence>
<feature type="transmembrane region" description="Helical" evidence="1">
    <location>
        <begin position="222"/>
        <end position="247"/>
    </location>
</feature>
<sequence length="383" mass="42065">MPCLNEAETIGICVEKAIRFIERHQIAGEVLIADNGSTDGSQEIAVALGARVVSIPEKGYGAALLGGIAHARGDYCVMGDADDSYDFDSLQFFLAELRNGADLVMGNRFRGGIGEGAMPWLHRYLGNPVLSFIGRLFFKVPVGDFHCGLRGFNTERIRALRLLTTGMEFASEMVVKCSLAGYRIREVPTTLKKDGRSRAPHLRTWRDGWRHLKFLLMYSPRWLYFIPGGVLILVGFLSSALLFIAPLKVGAVVFDLNTFVIACFSIIVGVQVMTIGATARQYAALNGLLPWSERTMMLERLFSTDRMSVYALALILLGLIAVILGFASWAQHDFGDLGSSRVPRVVIAGLTLSVIGFQILFSGFLIGILRIPLSSHKTSSRQQ</sequence>